<evidence type="ECO:0000313" key="2">
    <source>
        <dbReference type="EMBL" id="KMY51391.1"/>
    </source>
</evidence>
<organism evidence="2 3">
    <name type="scientific">Peribacillus loiseleuriae</name>
    <dbReference type="NCBI Taxonomy" id="1679170"/>
    <lineage>
        <taxon>Bacteria</taxon>
        <taxon>Bacillati</taxon>
        <taxon>Bacillota</taxon>
        <taxon>Bacilli</taxon>
        <taxon>Bacillales</taxon>
        <taxon>Bacillaceae</taxon>
        <taxon>Peribacillus</taxon>
    </lineage>
</organism>
<accession>A0A0K9GXQ1</accession>
<gene>
    <name evidence="2" type="ORF">AC625_19100</name>
</gene>
<dbReference type="STRING" id="1679170.AC625_19100"/>
<evidence type="ECO:0000313" key="3">
    <source>
        <dbReference type="Proteomes" id="UP000037146"/>
    </source>
</evidence>
<dbReference type="Proteomes" id="UP000037146">
    <property type="component" value="Unassembled WGS sequence"/>
</dbReference>
<name>A0A0K9GXQ1_9BACI</name>
<evidence type="ECO:0000259" key="1">
    <source>
        <dbReference type="Pfam" id="PF11907"/>
    </source>
</evidence>
<dbReference type="AlphaFoldDB" id="A0A0K9GXQ1"/>
<feature type="domain" description="DUF3427" evidence="1">
    <location>
        <begin position="1"/>
        <end position="107"/>
    </location>
</feature>
<keyword evidence="3" id="KW-1185">Reference proteome</keyword>
<dbReference type="EMBL" id="LFZW01000001">
    <property type="protein sequence ID" value="KMY51391.1"/>
    <property type="molecule type" value="Genomic_DNA"/>
</dbReference>
<proteinExistence type="predicted"/>
<comment type="caution">
    <text evidence="2">The sequence shown here is derived from an EMBL/GenBank/DDBJ whole genome shotgun (WGS) entry which is preliminary data.</text>
</comment>
<reference evidence="3" key="1">
    <citation type="submission" date="2015-07" db="EMBL/GenBank/DDBJ databases">
        <title>Genome sequencing project for genomic taxonomy and phylogenomics of Bacillus-like bacteria.</title>
        <authorList>
            <person name="Liu B."/>
            <person name="Wang J."/>
            <person name="Zhu Y."/>
            <person name="Liu G."/>
            <person name="Chen Q."/>
            <person name="Chen Z."/>
            <person name="Lan J."/>
            <person name="Che J."/>
            <person name="Ge C."/>
            <person name="Shi H."/>
            <person name="Pan Z."/>
            <person name="Liu X."/>
        </authorList>
    </citation>
    <scope>NUCLEOTIDE SEQUENCE [LARGE SCALE GENOMIC DNA]</scope>
    <source>
        <strain evidence="3">FJAT-27997</strain>
    </source>
</reference>
<dbReference type="PATRIC" id="fig|1679170.3.peg.4328"/>
<dbReference type="Pfam" id="PF11907">
    <property type="entry name" value="DUF3427"/>
    <property type="match status" value="1"/>
</dbReference>
<protein>
    <recommendedName>
        <fullName evidence="1">DUF3427 domain-containing protein</fullName>
    </recommendedName>
</protein>
<sequence>MYIDLHKVANIKESLNYHDEFINERYFQWQTPNSTSQNTERGKGITFNEAKGVKLHLFVRKYREIDGKTKPYIYIGNGNTVEYKGEKPITVKIKLEHEIPTNLYKEFTIKI</sequence>
<dbReference type="InterPro" id="IPR021835">
    <property type="entry name" value="DUF3427"/>
</dbReference>